<name>A0A7S4LG09_9EUGL</name>
<sequence length="374" mass="43006">MSKSMMNEYDHYEEDAEPQDAFAVTWSVISEAMEMRNRIEARFTKQCNAIKAGKLTVTKEWMETEMDAWDDGEMPKASAHHKKKGAVGMASTASFKKRLRNHHMHAAEEELEPPPVHSHRRKKDRILPPIEGTAVDGQGATIFADYIGLTTSDFQSPTQRAAAEKERQAEELRKKLEEAEIAASKQAYNMRVHLTRAVEGPCYGRQNLPRRLQLLRDDPALFVELNNAVSAYHHQTKMVRKLRNFEGRDPMKENKNLTAHLIKLESKTQKAKWKKRLTHEEEVRMRHKRITKRLFLEKFMIAERTQQQQQRAEMTSTGSGLTVPPEVLKAQGIANWIVIVMASHWFRTVADITIERKKEAKAKREKAAAAMAKK</sequence>
<dbReference type="EMBL" id="HBJA01110959">
    <property type="protein sequence ID" value="CAE0827012.1"/>
    <property type="molecule type" value="Transcribed_RNA"/>
</dbReference>
<dbReference type="AlphaFoldDB" id="A0A7S4LG09"/>
<evidence type="ECO:0000256" key="1">
    <source>
        <dbReference type="SAM" id="Coils"/>
    </source>
</evidence>
<gene>
    <name evidence="2" type="ORF">EGYM00163_LOCUS38273</name>
</gene>
<protein>
    <submittedName>
        <fullName evidence="2">Uncharacterized protein</fullName>
    </submittedName>
</protein>
<evidence type="ECO:0000313" key="2">
    <source>
        <dbReference type="EMBL" id="CAE0827012.1"/>
    </source>
</evidence>
<feature type="coiled-coil region" evidence="1">
    <location>
        <begin position="158"/>
        <end position="189"/>
    </location>
</feature>
<keyword evidence="1" id="KW-0175">Coiled coil</keyword>
<organism evidence="2">
    <name type="scientific">Eutreptiella gymnastica</name>
    <dbReference type="NCBI Taxonomy" id="73025"/>
    <lineage>
        <taxon>Eukaryota</taxon>
        <taxon>Discoba</taxon>
        <taxon>Euglenozoa</taxon>
        <taxon>Euglenida</taxon>
        <taxon>Spirocuta</taxon>
        <taxon>Euglenophyceae</taxon>
        <taxon>Eutreptiales</taxon>
        <taxon>Eutreptiaceae</taxon>
        <taxon>Eutreptiella</taxon>
    </lineage>
</organism>
<proteinExistence type="predicted"/>
<accession>A0A7S4LG09</accession>
<reference evidence="2" key="1">
    <citation type="submission" date="2021-01" db="EMBL/GenBank/DDBJ databases">
        <authorList>
            <person name="Corre E."/>
            <person name="Pelletier E."/>
            <person name="Niang G."/>
            <person name="Scheremetjew M."/>
            <person name="Finn R."/>
            <person name="Kale V."/>
            <person name="Holt S."/>
            <person name="Cochrane G."/>
            <person name="Meng A."/>
            <person name="Brown T."/>
            <person name="Cohen L."/>
        </authorList>
    </citation>
    <scope>NUCLEOTIDE SEQUENCE</scope>
    <source>
        <strain evidence="2">CCMP1594</strain>
    </source>
</reference>